<evidence type="ECO:0000313" key="4">
    <source>
        <dbReference type="EMBL" id="SDN47793.1"/>
    </source>
</evidence>
<dbReference type="RefSeq" id="WP_092640698.1">
    <property type="nucleotide sequence ID" value="NZ_FNID01000020.1"/>
</dbReference>
<dbReference type="InterPro" id="IPR005835">
    <property type="entry name" value="NTP_transferase_dom"/>
</dbReference>
<dbReference type="InterPro" id="IPR005844">
    <property type="entry name" value="A-D-PHexomutase_a/b/a-I"/>
</dbReference>
<dbReference type="SUPFAM" id="SSF53448">
    <property type="entry name" value="Nucleotide-diphospho-sugar transferases"/>
    <property type="match status" value="1"/>
</dbReference>
<dbReference type="PANTHER" id="PTHR22572">
    <property type="entry name" value="SUGAR-1-PHOSPHATE GUANYL TRANSFERASE"/>
    <property type="match status" value="1"/>
</dbReference>
<evidence type="ECO:0000259" key="3">
    <source>
        <dbReference type="Pfam" id="PF02878"/>
    </source>
</evidence>
<feature type="domain" description="Nucleotidyl transferase" evidence="2">
    <location>
        <begin position="2"/>
        <end position="233"/>
    </location>
</feature>
<accession>A0A1H0BQJ3</accession>
<name>A0A1H0BQJ3_9FIRM</name>
<dbReference type="SUPFAM" id="SSF51161">
    <property type="entry name" value="Trimeric LpxA-like enzymes"/>
    <property type="match status" value="1"/>
</dbReference>
<dbReference type="Gene3D" id="3.90.550.10">
    <property type="entry name" value="Spore Coat Polysaccharide Biosynthesis Protein SpsA, Chain A"/>
    <property type="match status" value="1"/>
</dbReference>
<dbReference type="InterPro" id="IPR016055">
    <property type="entry name" value="A-D-PHexomutase_a/b/a-I/II/III"/>
</dbReference>
<dbReference type="EMBL" id="FNID01000020">
    <property type="protein sequence ID" value="SDN47793.1"/>
    <property type="molecule type" value="Genomic_DNA"/>
</dbReference>
<keyword evidence="4" id="KW-0548">Nucleotidyltransferase</keyword>
<dbReference type="GO" id="GO:0016779">
    <property type="term" value="F:nucleotidyltransferase activity"/>
    <property type="evidence" value="ECO:0007669"/>
    <property type="project" value="UniProtKB-KW"/>
</dbReference>
<evidence type="ECO:0000256" key="1">
    <source>
        <dbReference type="ARBA" id="ARBA00010231"/>
    </source>
</evidence>
<dbReference type="Pfam" id="PF02878">
    <property type="entry name" value="PGM_PMM_I"/>
    <property type="match status" value="1"/>
</dbReference>
<dbReference type="InterPro" id="IPR029044">
    <property type="entry name" value="Nucleotide-diphossugar_trans"/>
</dbReference>
<evidence type="ECO:0000313" key="5">
    <source>
        <dbReference type="Proteomes" id="UP000199182"/>
    </source>
</evidence>
<feature type="domain" description="Alpha-D-phosphohexomutase alpha/beta/alpha" evidence="3">
    <location>
        <begin position="381"/>
        <end position="500"/>
    </location>
</feature>
<protein>
    <submittedName>
        <fullName evidence="4">Mannose-1-phosphate guanylyltransferase / phosphomannomutase</fullName>
    </submittedName>
</protein>
<dbReference type="Gene3D" id="2.160.10.10">
    <property type="entry name" value="Hexapeptide repeat proteins"/>
    <property type="match status" value="1"/>
</dbReference>
<keyword evidence="5" id="KW-1185">Reference proteome</keyword>
<dbReference type="AlphaFoldDB" id="A0A1H0BQJ3"/>
<dbReference type="SUPFAM" id="SSF53738">
    <property type="entry name" value="Phosphoglucomutase, first 3 domains"/>
    <property type="match status" value="1"/>
</dbReference>
<dbReference type="Gene3D" id="3.40.120.10">
    <property type="entry name" value="Alpha-D-Glucose-1,6-Bisphosphate, subunit A, domain 3"/>
    <property type="match status" value="1"/>
</dbReference>
<reference evidence="4 5" key="1">
    <citation type="submission" date="2016-10" db="EMBL/GenBank/DDBJ databases">
        <authorList>
            <person name="de Groot N.N."/>
        </authorList>
    </citation>
    <scope>NUCLEOTIDE SEQUENCE [LARGE SCALE GENOMIC DNA]</scope>
    <source>
        <strain evidence="4 5">CGMCC 1.5012</strain>
    </source>
</reference>
<dbReference type="CDD" id="cd04181">
    <property type="entry name" value="NTP_transferase"/>
    <property type="match status" value="1"/>
</dbReference>
<keyword evidence="4" id="KW-0808">Transferase</keyword>
<dbReference type="Pfam" id="PF00483">
    <property type="entry name" value="NTP_transferase"/>
    <property type="match status" value="1"/>
</dbReference>
<proteinExistence type="inferred from homology"/>
<dbReference type="InterPro" id="IPR011004">
    <property type="entry name" value="Trimer_LpxA-like_sf"/>
</dbReference>
<dbReference type="GO" id="GO:0005975">
    <property type="term" value="P:carbohydrate metabolic process"/>
    <property type="evidence" value="ECO:0007669"/>
    <property type="project" value="InterPro"/>
</dbReference>
<dbReference type="STRING" id="258515.SAMN05192585_12028"/>
<dbReference type="GO" id="GO:0016868">
    <property type="term" value="F:intramolecular phosphotransferase activity"/>
    <property type="evidence" value="ECO:0007669"/>
    <property type="project" value="InterPro"/>
</dbReference>
<organism evidence="4 5">
    <name type="scientific">Acetanaerobacterium elongatum</name>
    <dbReference type="NCBI Taxonomy" id="258515"/>
    <lineage>
        <taxon>Bacteria</taxon>
        <taxon>Bacillati</taxon>
        <taxon>Bacillota</taxon>
        <taxon>Clostridia</taxon>
        <taxon>Eubacteriales</taxon>
        <taxon>Oscillospiraceae</taxon>
        <taxon>Acetanaerobacterium</taxon>
    </lineage>
</organism>
<evidence type="ECO:0000259" key="2">
    <source>
        <dbReference type="Pfam" id="PF00483"/>
    </source>
</evidence>
<sequence length="765" mass="82457">MKAVIMAGGEGSRLKPLTCTIPKPMARLCGRPIMEYILDLLDEHGFDEARVTIRYLPQRITEHFGGNRYKGVFLRFAEETVPLGTAGGVKNAAGDITEDFLVISGDAVCDFNLRKAVEFHRQNGADATIIVKKVEDPREYGLVNVNPETGAVAGFVEKPGYAQAVCDLANTGVYILSPKALKQVPEGIPFDFAKDLFPHMLQNGGKVLAYEEQGYWCDVGDLDSLRRCARDILEGKVRCTLHAGEVEGVFYKNLYEAGRFDVLPPAYIGEGVTAGKGCRIGSGSILDDGVTLGDRTVISASIIGQNAVIGDDVRIKGGVLCEGAVAENGARLFEGCAVGARAVIGSRATLEPGVKVWPMKYVKSDTVLTEHLRAGAIKRELFDDEGILLESPGELTPALCARLGAAIGTVMKGVNVGVASEGGAAEALKDALTAGLRQTGCTAWDFGTCIEPQAVFCCTHCGVRMGIYITAGSIKTFSGDGLTLPRDTERDIELCMLRAESKSLPYAQYGKRIAMTDVGLLYALHLSSYSPGLKGMSASVESHGAGVKRQLCGVLNRLGCMIVRSGEVRLELSGDGRTLTASAQDVRVDDGRILAILAKQEFLQGRNIAVRFDAPQIIDQLAEEYGKQALRYLACPADNSDKTARTLAKMQPWVRDALARAVMLMEILHTSKRSLKELNDEIPQFYDTSKTILLQKNPCEVMRLVSGGRVTEGAIGEGVLLPYHNGTVLVRPLKRGGGVKIIAEAQNYEISKELCGSFEKLLNKL</sequence>
<gene>
    <name evidence="4" type="ORF">SAMN05192585_12028</name>
</gene>
<dbReference type="OrthoDB" id="9801899at2"/>
<comment type="similarity">
    <text evidence="1">Belongs to the phosphohexose mutase family.</text>
</comment>
<dbReference type="Proteomes" id="UP000199182">
    <property type="component" value="Unassembled WGS sequence"/>
</dbReference>
<dbReference type="InterPro" id="IPR050486">
    <property type="entry name" value="Mannose-1P_guanyltransferase"/>
</dbReference>